<dbReference type="RefSeq" id="WP_009571543.1">
    <property type="nucleotide sequence ID" value="NZ_AMRK01000003.1"/>
</dbReference>
<sequence length="432" mass="44800">MTQLDQMRRQAREIFLTGVASADPAHAVEDALKGRRFNAPLIIAVGKAARSMAEAAMRQVDAARVIVVTNYENARPLEGAEMRAAAHPVPDFEGARAALLIEDALAHAKGDVLALISGGGSALLPAPVPGVSLEDKAEVNRLLLGSGADIVAMNLVRQQLSRLKGGGFLRAAAPSKVTALLLSDVVSDDLRAIASGPTVSPIGTREDAVEMLQGLDLWDKLPTAVVEYLARPRPDLGPLPESEVALIGSNKISVAAMARAAGGGAAQGVHVFPVPLEGDVAEAARTIVESAIEPGIFLFGGETTVKLTGDGMGGRNQELALRVAVLAEEQGLKDYVFLSGGTDGRDGPTDAAGGIVDPGTLDRMRASGLDPQDVLARNDSYHGLEAAGDLLQIGATGTNVADLQVLIRGGGGSDVADVEYMRKRKSDHLFGA</sequence>
<dbReference type="Pfam" id="PF13660">
    <property type="entry name" value="DUF4147"/>
    <property type="match status" value="1"/>
</dbReference>
<dbReference type="OrthoDB" id="9766552at2"/>
<gene>
    <name evidence="3" type="ORF">B30_07996</name>
</gene>
<dbReference type="SUPFAM" id="SSF82544">
    <property type="entry name" value="GckA/TtuD-like"/>
    <property type="match status" value="1"/>
</dbReference>
<proteinExistence type="predicted"/>
<organism evidence="3 4">
    <name type="scientific">Celeribacter baekdonensis B30</name>
    <dbReference type="NCBI Taxonomy" id="1208323"/>
    <lineage>
        <taxon>Bacteria</taxon>
        <taxon>Pseudomonadati</taxon>
        <taxon>Pseudomonadota</taxon>
        <taxon>Alphaproteobacteria</taxon>
        <taxon>Rhodobacterales</taxon>
        <taxon>Roseobacteraceae</taxon>
        <taxon>Celeribacter</taxon>
    </lineage>
</organism>
<dbReference type="GO" id="GO:0005737">
    <property type="term" value="C:cytoplasm"/>
    <property type="evidence" value="ECO:0007669"/>
    <property type="project" value="TreeGrafter"/>
</dbReference>
<dbReference type="InterPro" id="IPR037035">
    <property type="entry name" value="GK-like_C_sf"/>
</dbReference>
<dbReference type="PATRIC" id="fig|1208323.3.peg.1657"/>
<feature type="domain" description="MOFRL-associated" evidence="2">
    <location>
        <begin position="11"/>
        <end position="229"/>
    </location>
</feature>
<dbReference type="InterPro" id="IPR007835">
    <property type="entry name" value="MOFRL"/>
</dbReference>
<evidence type="ECO:0000313" key="4">
    <source>
        <dbReference type="Proteomes" id="UP000006762"/>
    </source>
</evidence>
<accession>K2JR27</accession>
<dbReference type="PANTHER" id="PTHR12227:SF0">
    <property type="entry name" value="GLYCERATE KINASE"/>
    <property type="match status" value="1"/>
</dbReference>
<dbReference type="STRING" id="1208323.B30_07996"/>
<dbReference type="Gene3D" id="3.40.50.10180">
    <property type="entry name" value="Glycerate kinase, MOFRL-like N-terminal domain"/>
    <property type="match status" value="1"/>
</dbReference>
<protein>
    <submittedName>
        <fullName evidence="3">Hydroxypyruvate reductase</fullName>
    </submittedName>
</protein>
<dbReference type="eggNOG" id="COG2379">
    <property type="taxonomic scope" value="Bacteria"/>
</dbReference>
<comment type="caution">
    <text evidence="3">The sequence shown here is derived from an EMBL/GenBank/DDBJ whole genome shotgun (WGS) entry which is preliminary data.</text>
</comment>
<keyword evidence="3" id="KW-0670">Pyruvate</keyword>
<dbReference type="InterPro" id="IPR025286">
    <property type="entry name" value="MOFRL_assoc_dom"/>
</dbReference>
<dbReference type="InterPro" id="IPR038614">
    <property type="entry name" value="GK_N_sf"/>
</dbReference>
<dbReference type="InterPro" id="IPR039760">
    <property type="entry name" value="MOFRL_protein"/>
</dbReference>
<feature type="domain" description="MOFRL" evidence="1">
    <location>
        <begin position="297"/>
        <end position="402"/>
    </location>
</feature>
<keyword evidence="4" id="KW-1185">Reference proteome</keyword>
<evidence type="ECO:0000259" key="2">
    <source>
        <dbReference type="Pfam" id="PF13660"/>
    </source>
</evidence>
<reference evidence="3 4" key="1">
    <citation type="submission" date="2012-09" db="EMBL/GenBank/DDBJ databases">
        <title>Celeribacter baekdonensis B30 Genome Sequencing.</title>
        <authorList>
            <person name="Wang W."/>
        </authorList>
    </citation>
    <scope>NUCLEOTIDE SEQUENCE [LARGE SCALE GENOMIC DNA]</scope>
    <source>
        <strain evidence="3 4">B30</strain>
    </source>
</reference>
<dbReference type="Pfam" id="PF05161">
    <property type="entry name" value="MOFRL"/>
    <property type="match status" value="1"/>
</dbReference>
<evidence type="ECO:0000313" key="3">
    <source>
        <dbReference type="EMBL" id="EKE72909.1"/>
    </source>
</evidence>
<name>K2JR27_9RHOB</name>
<dbReference type="Gene3D" id="3.40.1480.10">
    <property type="entry name" value="MOFRL domain"/>
    <property type="match status" value="1"/>
</dbReference>
<evidence type="ECO:0000259" key="1">
    <source>
        <dbReference type="Pfam" id="PF05161"/>
    </source>
</evidence>
<dbReference type="EMBL" id="AMRK01000003">
    <property type="protein sequence ID" value="EKE72909.1"/>
    <property type="molecule type" value="Genomic_DNA"/>
</dbReference>
<dbReference type="Proteomes" id="UP000006762">
    <property type="component" value="Unassembled WGS sequence"/>
</dbReference>
<dbReference type="PANTHER" id="PTHR12227">
    <property type="entry name" value="GLYCERATE KINASE"/>
    <property type="match status" value="1"/>
</dbReference>
<dbReference type="AlphaFoldDB" id="K2JR27"/>
<dbReference type="GO" id="GO:0008887">
    <property type="term" value="F:glycerate kinase activity"/>
    <property type="evidence" value="ECO:0007669"/>
    <property type="project" value="InterPro"/>
</dbReference>